<sequence>MSTHTPLTVATLVVTTVAVVSGALVASLAYRAANRTASRELWLLSYGLAAIALGPLAGALGAVALGLDAESTLFVQGLLVAPGFALLVRSLYPAGRPVRA</sequence>
<reference evidence="2 3" key="1">
    <citation type="submission" date="2020-07" db="EMBL/GenBank/DDBJ databases">
        <title>Halosimplex pelagicum sp. nov. and Halosimplex rubrum sp. nov., isolated from salted brown alga Laminaria, and emended description of the genus Halosimplex.</title>
        <authorList>
            <person name="Cui H."/>
        </authorList>
    </citation>
    <scope>NUCLEOTIDE SEQUENCE [LARGE SCALE GENOMIC DNA]</scope>
    <source>
        <strain evidence="2 3">R27</strain>
    </source>
</reference>
<dbReference type="OrthoDB" id="242747at2157"/>
<evidence type="ECO:0000313" key="2">
    <source>
        <dbReference type="EMBL" id="QLH77277.1"/>
    </source>
</evidence>
<organism evidence="2 3">
    <name type="scientific">Halosimplex rubrum</name>
    <dbReference type="NCBI Taxonomy" id="869889"/>
    <lineage>
        <taxon>Archaea</taxon>
        <taxon>Methanobacteriati</taxon>
        <taxon>Methanobacteriota</taxon>
        <taxon>Stenosarchaea group</taxon>
        <taxon>Halobacteria</taxon>
        <taxon>Halobacteriales</taxon>
        <taxon>Haloarculaceae</taxon>
        <taxon>Halosimplex</taxon>
    </lineage>
</organism>
<keyword evidence="1" id="KW-0472">Membrane</keyword>
<name>A0A7D5P015_9EURY</name>
<dbReference type="EMBL" id="CP058910">
    <property type="protein sequence ID" value="QLH77277.1"/>
    <property type="molecule type" value="Genomic_DNA"/>
</dbReference>
<proteinExistence type="predicted"/>
<dbReference type="RefSeq" id="WP_179911206.1">
    <property type="nucleotide sequence ID" value="NZ_CP058910.1"/>
</dbReference>
<accession>A0A7D5P015</accession>
<gene>
    <name evidence="2" type="ORF">HZS55_08215</name>
</gene>
<keyword evidence="1" id="KW-0812">Transmembrane</keyword>
<dbReference type="Pfam" id="PF24365">
    <property type="entry name" value="DUF7521"/>
    <property type="match status" value="1"/>
</dbReference>
<protein>
    <submittedName>
        <fullName evidence="2">Oxidoreductase</fullName>
    </submittedName>
</protein>
<dbReference type="GeneID" id="56077840"/>
<keyword evidence="1" id="KW-1133">Transmembrane helix</keyword>
<dbReference type="Proteomes" id="UP000509667">
    <property type="component" value="Chromosome"/>
</dbReference>
<dbReference type="AlphaFoldDB" id="A0A7D5P015"/>
<keyword evidence="3" id="KW-1185">Reference proteome</keyword>
<feature type="transmembrane region" description="Helical" evidence="1">
    <location>
        <begin position="6"/>
        <end position="29"/>
    </location>
</feature>
<dbReference type="InterPro" id="IPR055943">
    <property type="entry name" value="DUF7521"/>
</dbReference>
<dbReference type="KEGG" id="hrr:HZS55_08215"/>
<evidence type="ECO:0000313" key="3">
    <source>
        <dbReference type="Proteomes" id="UP000509667"/>
    </source>
</evidence>
<evidence type="ECO:0000256" key="1">
    <source>
        <dbReference type="SAM" id="Phobius"/>
    </source>
</evidence>
<feature type="transmembrane region" description="Helical" evidence="1">
    <location>
        <begin position="73"/>
        <end position="92"/>
    </location>
</feature>
<feature type="transmembrane region" description="Helical" evidence="1">
    <location>
        <begin position="41"/>
        <end position="67"/>
    </location>
</feature>